<reference evidence="1 2" key="1">
    <citation type="journal article" date="2018" name="Sci. Rep.">
        <title>Genomic diversity and distribution of Bifidobacterium longum subsp. longum across the human lifespan.</title>
        <authorList>
            <person name="Odamaki T."/>
            <person name="Bottacini F."/>
            <person name="Kato K."/>
            <person name="Mitsuyama E."/>
            <person name="Yoshida K."/>
            <person name="Horigome A."/>
            <person name="Xiao J.Z."/>
            <person name="van Sinderen D."/>
        </authorList>
    </citation>
    <scope>NUCLEOTIDE SEQUENCE [LARGE SCALE GENOMIC DNA]</scope>
    <source>
        <strain evidence="1 2">MCC10043</strain>
    </source>
</reference>
<dbReference type="Proteomes" id="UP000292260">
    <property type="component" value="Unassembled WGS sequence"/>
</dbReference>
<sequence>MTHDCFYIIEIFAVSIFTGQTVEFFRKLSIDIHHPGGSHIETHALEYLSHVVVHTVFSIRQMVT</sequence>
<accession>A0AB38IEN1</accession>
<protein>
    <submittedName>
        <fullName evidence="1">Uncharacterized protein</fullName>
    </submittedName>
</protein>
<evidence type="ECO:0000313" key="1">
    <source>
        <dbReference type="EMBL" id="TCE40687.1"/>
    </source>
</evidence>
<dbReference type="AlphaFoldDB" id="A0AB38IEN1"/>
<proteinExistence type="predicted"/>
<evidence type="ECO:0000313" key="2">
    <source>
        <dbReference type="Proteomes" id="UP000292260"/>
    </source>
</evidence>
<gene>
    <name evidence="1" type="ORF">MCC10043_1136</name>
</gene>
<name>A0AB38IEN1_BIFLL</name>
<organism evidence="1 2">
    <name type="scientific">Bifidobacterium longum subsp. longum</name>
    <dbReference type="NCBI Taxonomy" id="1679"/>
    <lineage>
        <taxon>Bacteria</taxon>
        <taxon>Bacillati</taxon>
        <taxon>Actinomycetota</taxon>
        <taxon>Actinomycetes</taxon>
        <taxon>Bifidobacteriales</taxon>
        <taxon>Bifidobacteriaceae</taxon>
        <taxon>Bifidobacterium</taxon>
    </lineage>
</organism>
<dbReference type="EMBL" id="SHQU01000024">
    <property type="protein sequence ID" value="TCE40687.1"/>
    <property type="molecule type" value="Genomic_DNA"/>
</dbReference>
<comment type="caution">
    <text evidence="1">The sequence shown here is derived from an EMBL/GenBank/DDBJ whole genome shotgun (WGS) entry which is preliminary data.</text>
</comment>